<accession>A0A1R3HKM3</accession>
<name>A0A1R3HKM3_COCAP</name>
<reference evidence="1 2" key="1">
    <citation type="submission" date="2013-09" db="EMBL/GenBank/DDBJ databases">
        <title>Corchorus capsularis genome sequencing.</title>
        <authorList>
            <person name="Alam M."/>
            <person name="Haque M.S."/>
            <person name="Islam M.S."/>
            <person name="Emdad E.M."/>
            <person name="Islam M.M."/>
            <person name="Ahmed B."/>
            <person name="Halim A."/>
            <person name="Hossen Q.M.M."/>
            <person name="Hossain M.Z."/>
            <person name="Ahmed R."/>
            <person name="Khan M.M."/>
            <person name="Islam R."/>
            <person name="Rashid M.M."/>
            <person name="Khan S.A."/>
            <person name="Rahman M.S."/>
            <person name="Alam M."/>
        </authorList>
    </citation>
    <scope>NUCLEOTIDE SEQUENCE [LARGE SCALE GENOMIC DNA]</scope>
    <source>
        <strain evidence="2">cv. CVL-1</strain>
        <tissue evidence="1">Whole seedling</tissue>
    </source>
</reference>
<proteinExistence type="predicted"/>
<dbReference type="Gramene" id="OMO70885">
    <property type="protein sequence ID" value="OMO70885"/>
    <property type="gene ID" value="CCACVL1_18608"/>
</dbReference>
<comment type="caution">
    <text evidence="1">The sequence shown here is derived from an EMBL/GenBank/DDBJ whole genome shotgun (WGS) entry which is preliminary data.</text>
</comment>
<protein>
    <submittedName>
        <fullName evidence="1">Uncharacterized protein</fullName>
    </submittedName>
</protein>
<evidence type="ECO:0000313" key="1">
    <source>
        <dbReference type="EMBL" id="OMO70885.1"/>
    </source>
</evidence>
<organism evidence="1 2">
    <name type="scientific">Corchorus capsularis</name>
    <name type="common">Jute</name>
    <dbReference type="NCBI Taxonomy" id="210143"/>
    <lineage>
        <taxon>Eukaryota</taxon>
        <taxon>Viridiplantae</taxon>
        <taxon>Streptophyta</taxon>
        <taxon>Embryophyta</taxon>
        <taxon>Tracheophyta</taxon>
        <taxon>Spermatophyta</taxon>
        <taxon>Magnoliopsida</taxon>
        <taxon>eudicotyledons</taxon>
        <taxon>Gunneridae</taxon>
        <taxon>Pentapetalae</taxon>
        <taxon>rosids</taxon>
        <taxon>malvids</taxon>
        <taxon>Malvales</taxon>
        <taxon>Malvaceae</taxon>
        <taxon>Grewioideae</taxon>
        <taxon>Apeibeae</taxon>
        <taxon>Corchorus</taxon>
    </lineage>
</organism>
<keyword evidence="2" id="KW-1185">Reference proteome</keyword>
<gene>
    <name evidence="1" type="ORF">CCACVL1_18608</name>
</gene>
<evidence type="ECO:0000313" key="2">
    <source>
        <dbReference type="Proteomes" id="UP000188268"/>
    </source>
</evidence>
<dbReference type="Proteomes" id="UP000188268">
    <property type="component" value="Unassembled WGS sequence"/>
</dbReference>
<dbReference type="EMBL" id="AWWV01011756">
    <property type="protein sequence ID" value="OMO70885.1"/>
    <property type="molecule type" value="Genomic_DNA"/>
</dbReference>
<dbReference type="AlphaFoldDB" id="A0A1R3HKM3"/>
<sequence>MDKDKKAKDDHRKVPIIFEILGVGKGKGKGKRARSGWFCF</sequence>